<reference evidence="2" key="1">
    <citation type="submission" date="2016-10" db="EMBL/GenBank/DDBJ databases">
        <authorList>
            <person name="Varghese N."/>
            <person name="Submissions S."/>
        </authorList>
    </citation>
    <scope>NUCLEOTIDE SEQUENCE [LARGE SCALE GENOMIC DNA]</scope>
    <source>
        <strain evidence="2">DSM 18130</strain>
    </source>
</reference>
<gene>
    <name evidence="1" type="ORF">SAMN04488511_102329</name>
</gene>
<dbReference type="OrthoDB" id="1263739at2"/>
<evidence type="ECO:0000313" key="2">
    <source>
        <dbReference type="Proteomes" id="UP000198836"/>
    </source>
</evidence>
<dbReference type="RefSeq" id="WP_090980618.1">
    <property type="nucleotide sequence ID" value="NZ_FOJM01000002.1"/>
</dbReference>
<sequence length="81" mass="9056">MRAVEKPFKLEVGGKTLRIAEYELEGKRVFHVNFGPGGSPLVIAIAIGSNNKRFWTSIPEGRQKEATDIGRLIAEYIRAKK</sequence>
<name>A0A1I0SPW5_9SPHI</name>
<dbReference type="Proteomes" id="UP000198836">
    <property type="component" value="Unassembled WGS sequence"/>
</dbReference>
<organism evidence="1 2">
    <name type="scientific">Pedobacter suwonensis</name>
    <dbReference type="NCBI Taxonomy" id="332999"/>
    <lineage>
        <taxon>Bacteria</taxon>
        <taxon>Pseudomonadati</taxon>
        <taxon>Bacteroidota</taxon>
        <taxon>Sphingobacteriia</taxon>
        <taxon>Sphingobacteriales</taxon>
        <taxon>Sphingobacteriaceae</taxon>
        <taxon>Pedobacter</taxon>
    </lineage>
</organism>
<accession>A0A1I0SPW5</accession>
<proteinExistence type="predicted"/>
<evidence type="ECO:0000313" key="1">
    <source>
        <dbReference type="EMBL" id="SFA41473.1"/>
    </source>
</evidence>
<keyword evidence="2" id="KW-1185">Reference proteome</keyword>
<protein>
    <submittedName>
        <fullName evidence="1">Uncharacterized protein</fullName>
    </submittedName>
</protein>
<dbReference type="EMBL" id="FOJM01000002">
    <property type="protein sequence ID" value="SFA41473.1"/>
    <property type="molecule type" value="Genomic_DNA"/>
</dbReference>
<dbReference type="AlphaFoldDB" id="A0A1I0SPW5"/>